<dbReference type="SMART" id="SM00449">
    <property type="entry name" value="SPRY"/>
    <property type="match status" value="1"/>
</dbReference>
<keyword evidence="4" id="KW-0175">Coiled coil</keyword>
<dbReference type="GO" id="GO:0005737">
    <property type="term" value="C:cytoplasm"/>
    <property type="evidence" value="ECO:0007669"/>
    <property type="project" value="UniProtKB-ARBA"/>
</dbReference>
<evidence type="ECO:0008006" key="11">
    <source>
        <dbReference type="Google" id="ProtNLM"/>
    </source>
</evidence>
<dbReference type="EMBL" id="DYDO01000003">
    <property type="protein sequence ID" value="DBA27664.1"/>
    <property type="molecule type" value="Genomic_DNA"/>
</dbReference>
<accession>A0AAV3AJX2</accession>
<dbReference type="Pfam" id="PF00643">
    <property type="entry name" value="zf-B_box"/>
    <property type="match status" value="1"/>
</dbReference>
<evidence type="ECO:0000313" key="9">
    <source>
        <dbReference type="EMBL" id="DBA27664.1"/>
    </source>
</evidence>
<evidence type="ECO:0000313" key="10">
    <source>
        <dbReference type="Proteomes" id="UP001181693"/>
    </source>
</evidence>
<dbReference type="PANTHER" id="PTHR25465:SF10">
    <property type="entry name" value="TRIPARTITE MOTIF-CONTAINING PROTEIN 16-RELATED"/>
    <property type="match status" value="1"/>
</dbReference>
<dbReference type="Proteomes" id="UP001181693">
    <property type="component" value="Unassembled WGS sequence"/>
</dbReference>
<dbReference type="InterPro" id="IPR051051">
    <property type="entry name" value="E3_ubiq-ligase_TRIM/RNF"/>
</dbReference>
<feature type="region of interest" description="Disordered" evidence="6">
    <location>
        <begin position="557"/>
        <end position="580"/>
    </location>
</feature>
<evidence type="ECO:0000256" key="5">
    <source>
        <dbReference type="PROSITE-ProRule" id="PRU00024"/>
    </source>
</evidence>
<dbReference type="InterPro" id="IPR058030">
    <property type="entry name" value="TRIM8/14/16/25/29/45/65_CC"/>
</dbReference>
<organism evidence="9 10">
    <name type="scientific">Pyxicephalus adspersus</name>
    <name type="common">African bullfrog</name>
    <dbReference type="NCBI Taxonomy" id="30357"/>
    <lineage>
        <taxon>Eukaryota</taxon>
        <taxon>Metazoa</taxon>
        <taxon>Chordata</taxon>
        <taxon>Craniata</taxon>
        <taxon>Vertebrata</taxon>
        <taxon>Euteleostomi</taxon>
        <taxon>Amphibia</taxon>
        <taxon>Batrachia</taxon>
        <taxon>Anura</taxon>
        <taxon>Neobatrachia</taxon>
        <taxon>Ranoidea</taxon>
        <taxon>Pyxicephalidae</taxon>
        <taxon>Pyxicephalinae</taxon>
        <taxon>Pyxicephalus</taxon>
    </lineage>
</organism>
<keyword evidence="3" id="KW-0862">Zinc</keyword>
<dbReference type="SUPFAM" id="SSF57845">
    <property type="entry name" value="B-box zinc-binding domain"/>
    <property type="match status" value="1"/>
</dbReference>
<dbReference type="Pfam" id="PF00622">
    <property type="entry name" value="SPRY"/>
    <property type="match status" value="1"/>
</dbReference>
<dbReference type="CDD" id="cd19839">
    <property type="entry name" value="Bbox1_TRIM16"/>
    <property type="match status" value="1"/>
</dbReference>
<dbReference type="PANTHER" id="PTHR25465">
    <property type="entry name" value="B-BOX DOMAIN CONTAINING"/>
    <property type="match status" value="1"/>
</dbReference>
<dbReference type="InterPro" id="IPR003879">
    <property type="entry name" value="Butyrophylin_SPRY"/>
</dbReference>
<dbReference type="Pfam" id="PF25600">
    <property type="entry name" value="TRIM_CC"/>
    <property type="match status" value="1"/>
</dbReference>
<dbReference type="Gene3D" id="3.30.160.60">
    <property type="entry name" value="Classic Zinc Finger"/>
    <property type="match status" value="1"/>
</dbReference>
<comment type="caution">
    <text evidence="9">The sequence shown here is derived from an EMBL/GenBank/DDBJ whole genome shotgun (WGS) entry which is preliminary data.</text>
</comment>
<dbReference type="InterPro" id="IPR043136">
    <property type="entry name" value="B30.2/SPRY_sf"/>
</dbReference>
<dbReference type="AlphaFoldDB" id="A0AAV3AJX2"/>
<dbReference type="SMART" id="SM00589">
    <property type="entry name" value="PRY"/>
    <property type="match status" value="1"/>
</dbReference>
<sequence>MADSELSIKPVSKCQSCGEISTIATSEDPKVVKYCKSHSVTELGSLKVTSNGSTTGHPPGEKISTEEAEGNIVLCDFCLVERVKAVKTCLTCMVNYCTTHLRPHLDNPKLHSHQLVPPINDMDLRTCNIHNKPLELFCKLDLMCICEECTEEEHKDHQPIPCAEARKQVEAEIQEIVSEYDWKLKSAENAIIKLEANTTSIQNSVAEARKSIDLQFEELQEAVKKAHTKVLEFLDQREKSAINQSVGIKTHLEQKCNDLKKTKAKVEGIAKHKSEFCFLQEYCEFRKSTGDDTIPSVYIGLKDKLSGIRTVVTESTEKLIQLLSNLYTDKLGEFAKEEELLIKNVVSAIVPASHRISAPEPTTREEFLKYKSNVTLDPATAHCFLRLLQNNRKVSNSSPWQQSYPDLPERFEHFLQVLSAESFYMSRHYFEIQFKGEVVHIGMTYKCIDRKGSESNSTITGNDFSWTLKWNGKEFSAWHSDVEIPIKSGKFSRIGIYIDHQRGTIAFYGVTDSMTLLHKFEGTFAEPLYAAIWLPKKENSVTIIAPEDMAQTAAELIGRRPSSMDPPGRSSDDGRRPTVHTADFRPIIGRYRLSGEKNLPCVRSLTHLGVSDVLLPSTLIHQPLHHYKS</sequence>
<dbReference type="InterPro" id="IPR003877">
    <property type="entry name" value="SPRY_dom"/>
</dbReference>
<dbReference type="InterPro" id="IPR001870">
    <property type="entry name" value="B30.2/SPRY"/>
</dbReference>
<dbReference type="GO" id="GO:0008270">
    <property type="term" value="F:zinc ion binding"/>
    <property type="evidence" value="ECO:0007669"/>
    <property type="project" value="UniProtKB-KW"/>
</dbReference>
<dbReference type="SMART" id="SM00336">
    <property type="entry name" value="BBOX"/>
    <property type="match status" value="2"/>
</dbReference>
<dbReference type="InterPro" id="IPR013320">
    <property type="entry name" value="ConA-like_dom_sf"/>
</dbReference>
<dbReference type="CDD" id="cd19769">
    <property type="entry name" value="Bbox2_TRIM16-like"/>
    <property type="match status" value="1"/>
</dbReference>
<keyword evidence="2 5" id="KW-0863">Zinc-finger</keyword>
<feature type="domain" description="B box-type" evidence="7">
    <location>
        <begin position="122"/>
        <end position="162"/>
    </location>
</feature>
<dbReference type="InterPro" id="IPR006574">
    <property type="entry name" value="PRY"/>
</dbReference>
<dbReference type="PROSITE" id="PS50119">
    <property type="entry name" value="ZF_BBOX"/>
    <property type="match status" value="1"/>
</dbReference>
<dbReference type="InterPro" id="IPR000315">
    <property type="entry name" value="Znf_B-box"/>
</dbReference>
<gene>
    <name evidence="9" type="ORF">GDO54_008132</name>
</gene>
<evidence type="ECO:0000259" key="7">
    <source>
        <dbReference type="PROSITE" id="PS50119"/>
    </source>
</evidence>
<feature type="domain" description="B30.2/SPRY" evidence="8">
    <location>
        <begin position="354"/>
        <end position="550"/>
    </location>
</feature>
<dbReference type="Pfam" id="PF13765">
    <property type="entry name" value="PRY"/>
    <property type="match status" value="1"/>
</dbReference>
<name>A0AAV3AJX2_PYXAD</name>
<proteinExistence type="predicted"/>
<dbReference type="PROSITE" id="PS50188">
    <property type="entry name" value="B302_SPRY"/>
    <property type="match status" value="1"/>
</dbReference>
<evidence type="ECO:0000256" key="2">
    <source>
        <dbReference type="ARBA" id="ARBA00022771"/>
    </source>
</evidence>
<evidence type="ECO:0000259" key="8">
    <source>
        <dbReference type="PROSITE" id="PS50188"/>
    </source>
</evidence>
<evidence type="ECO:0000256" key="1">
    <source>
        <dbReference type="ARBA" id="ARBA00022723"/>
    </source>
</evidence>
<dbReference type="Gene3D" id="4.10.830.40">
    <property type="match status" value="1"/>
</dbReference>
<dbReference type="PRINTS" id="PR01407">
    <property type="entry name" value="BUTYPHLNCDUF"/>
</dbReference>
<reference evidence="9" key="1">
    <citation type="thesis" date="2020" institute="ProQuest LLC" country="789 East Eisenhower Parkway, Ann Arbor, MI, USA">
        <title>Comparative Genomics and Chromosome Evolution.</title>
        <authorList>
            <person name="Mudd A.B."/>
        </authorList>
    </citation>
    <scope>NUCLEOTIDE SEQUENCE</scope>
    <source>
        <strain evidence="9">1538</strain>
        <tissue evidence="9">Blood</tissue>
    </source>
</reference>
<keyword evidence="1" id="KW-0479">Metal-binding</keyword>
<protein>
    <recommendedName>
        <fullName evidence="11">Tripartite motif-containing protein 16</fullName>
    </recommendedName>
</protein>
<dbReference type="SUPFAM" id="SSF49899">
    <property type="entry name" value="Concanavalin A-like lectins/glucanases"/>
    <property type="match status" value="1"/>
</dbReference>
<keyword evidence="10" id="KW-1185">Reference proteome</keyword>
<evidence type="ECO:0000256" key="6">
    <source>
        <dbReference type="SAM" id="MobiDB-lite"/>
    </source>
</evidence>
<evidence type="ECO:0000256" key="3">
    <source>
        <dbReference type="ARBA" id="ARBA00022833"/>
    </source>
</evidence>
<dbReference type="Gene3D" id="2.60.120.920">
    <property type="match status" value="1"/>
</dbReference>
<evidence type="ECO:0000256" key="4">
    <source>
        <dbReference type="ARBA" id="ARBA00023054"/>
    </source>
</evidence>